<organism evidence="1 2">
    <name type="scientific">Fundicoccus ignavus</name>
    <dbReference type="NCBI Taxonomy" id="2664442"/>
    <lineage>
        <taxon>Bacteria</taxon>
        <taxon>Bacillati</taxon>
        <taxon>Bacillota</taxon>
        <taxon>Bacilli</taxon>
        <taxon>Lactobacillales</taxon>
        <taxon>Aerococcaceae</taxon>
        <taxon>Fundicoccus</taxon>
    </lineage>
</organism>
<name>A0A6I2GJS0_9LACT</name>
<comment type="caution">
    <text evidence="1">The sequence shown here is derived from an EMBL/GenBank/DDBJ whole genome shotgun (WGS) entry which is preliminary data.</text>
</comment>
<gene>
    <name evidence="1" type="ORF">GIY09_09375</name>
</gene>
<dbReference type="RefSeq" id="WP_153863851.1">
    <property type="nucleotide sequence ID" value="NZ_WJQS01000008.1"/>
</dbReference>
<keyword evidence="2" id="KW-1185">Reference proteome</keyword>
<evidence type="ECO:0000313" key="1">
    <source>
        <dbReference type="EMBL" id="MRI86072.1"/>
    </source>
</evidence>
<accession>A0A6I2GJS0</accession>
<sequence>MRHIIIEGIESLLEQDFQDFYRSYFKRDFSKDPYSPEVDALVGRAMSNLISALKPTTLALVDKLLDGVELTEPIIDIKESGEFDG</sequence>
<dbReference type="Proteomes" id="UP000430975">
    <property type="component" value="Unassembled WGS sequence"/>
</dbReference>
<dbReference type="AlphaFoldDB" id="A0A6I2GJS0"/>
<reference evidence="1 2" key="1">
    <citation type="submission" date="2019-11" db="EMBL/GenBank/DDBJ databases">
        <title>Characterisation of Fundicoccus ignavus gen. nov. sp. nov., a novel genus of the family Aerococcaceae isolated from bulk tank milk.</title>
        <authorList>
            <person name="Siebert A."/>
            <person name="Huptas C."/>
            <person name="Wenning M."/>
            <person name="Scherer S."/>
            <person name="Doll E.V."/>
        </authorList>
    </citation>
    <scope>NUCLEOTIDE SEQUENCE [LARGE SCALE GENOMIC DNA]</scope>
    <source>
        <strain evidence="1 2">WS4759</strain>
    </source>
</reference>
<dbReference type="EMBL" id="WJQS01000008">
    <property type="protein sequence ID" value="MRI86072.1"/>
    <property type="molecule type" value="Genomic_DNA"/>
</dbReference>
<evidence type="ECO:0000313" key="2">
    <source>
        <dbReference type="Proteomes" id="UP000430975"/>
    </source>
</evidence>
<proteinExistence type="predicted"/>
<protein>
    <submittedName>
        <fullName evidence="1">Uncharacterized protein</fullName>
    </submittedName>
</protein>